<evidence type="ECO:0000313" key="1">
    <source>
        <dbReference type="EMBL" id="KAG0271000.1"/>
    </source>
</evidence>
<proteinExistence type="predicted"/>
<gene>
    <name evidence="1" type="ORF">BGZ95_001270</name>
</gene>
<sequence length="62" mass="6721">MVADAIKCFCLTNNGGNTPVGLNRLACQRAHHDFHPDGCYVASDNGCAVPPRGREIDELIHE</sequence>
<reference evidence="1" key="1">
    <citation type="journal article" date="2020" name="Fungal Divers.">
        <title>Resolving the Mortierellaceae phylogeny through synthesis of multi-gene phylogenetics and phylogenomics.</title>
        <authorList>
            <person name="Vandepol N."/>
            <person name="Liber J."/>
            <person name="Desiro A."/>
            <person name="Na H."/>
            <person name="Kennedy M."/>
            <person name="Barry K."/>
            <person name="Grigoriev I.V."/>
            <person name="Miller A.N."/>
            <person name="O'Donnell K."/>
            <person name="Stajich J.E."/>
            <person name="Bonito G."/>
        </authorList>
    </citation>
    <scope>NUCLEOTIDE SEQUENCE</scope>
    <source>
        <strain evidence="1">NRRL 28262</strain>
    </source>
</reference>
<dbReference type="AlphaFoldDB" id="A0AAD4D7H3"/>
<evidence type="ECO:0000313" key="2">
    <source>
        <dbReference type="Proteomes" id="UP001194580"/>
    </source>
</evidence>
<feature type="non-terminal residue" evidence="1">
    <location>
        <position position="62"/>
    </location>
</feature>
<organism evidence="1 2">
    <name type="scientific">Linnemannia exigua</name>
    <dbReference type="NCBI Taxonomy" id="604196"/>
    <lineage>
        <taxon>Eukaryota</taxon>
        <taxon>Fungi</taxon>
        <taxon>Fungi incertae sedis</taxon>
        <taxon>Mucoromycota</taxon>
        <taxon>Mortierellomycotina</taxon>
        <taxon>Mortierellomycetes</taxon>
        <taxon>Mortierellales</taxon>
        <taxon>Mortierellaceae</taxon>
        <taxon>Linnemannia</taxon>
    </lineage>
</organism>
<name>A0AAD4D7H3_9FUNG</name>
<dbReference type="EMBL" id="JAAAIL010001255">
    <property type="protein sequence ID" value="KAG0271000.1"/>
    <property type="molecule type" value="Genomic_DNA"/>
</dbReference>
<protein>
    <submittedName>
        <fullName evidence="1">Uncharacterized protein</fullName>
    </submittedName>
</protein>
<accession>A0AAD4D7H3</accession>
<comment type="caution">
    <text evidence="1">The sequence shown here is derived from an EMBL/GenBank/DDBJ whole genome shotgun (WGS) entry which is preliminary data.</text>
</comment>
<dbReference type="Proteomes" id="UP001194580">
    <property type="component" value="Unassembled WGS sequence"/>
</dbReference>
<keyword evidence="2" id="KW-1185">Reference proteome</keyword>